<comment type="pathway">
    <text evidence="6">Cofactor biosynthesis; adenosylcobalamin biosynthesis; adenosylcobalamin from cob(II)yrinate a,c-diamide: step 5/7.</text>
</comment>
<dbReference type="InterPro" id="IPR027417">
    <property type="entry name" value="P-loop_NTPase"/>
</dbReference>
<evidence type="ECO:0000256" key="5">
    <source>
        <dbReference type="ARBA" id="ARBA00004692"/>
    </source>
</evidence>
<reference evidence="20" key="1">
    <citation type="submission" date="2023-03" db="EMBL/GenBank/DDBJ databases">
        <authorList>
            <person name="Shen W."/>
            <person name="Cai J."/>
        </authorList>
    </citation>
    <scope>NUCLEOTIDE SEQUENCE</scope>
    <source>
        <strain evidence="20">B646-2</strain>
    </source>
</reference>
<evidence type="ECO:0000256" key="3">
    <source>
        <dbReference type="ARBA" id="ARBA00001522"/>
    </source>
</evidence>
<dbReference type="PANTHER" id="PTHR34848">
    <property type="match status" value="1"/>
</dbReference>
<protein>
    <recommendedName>
        <fullName evidence="16">Adenosylcobinamide kinase</fullName>
        <ecNumber evidence="8">2.7.1.156</ecNumber>
        <ecNumber evidence="9">2.7.7.62</ecNumber>
    </recommendedName>
    <alternativeName>
        <fullName evidence="17">Adenosylcobinamide-phosphate guanylyltransferase</fullName>
    </alternativeName>
</protein>
<feature type="binding site" evidence="19">
    <location>
        <begin position="9"/>
        <end position="16"/>
    </location>
    <ligand>
        <name>GTP</name>
        <dbReference type="ChEBI" id="CHEBI:37565"/>
    </ligand>
</feature>
<dbReference type="SUPFAM" id="SSF52540">
    <property type="entry name" value="P-loop containing nucleoside triphosphate hydrolases"/>
    <property type="match status" value="1"/>
</dbReference>
<keyword evidence="13 20" id="KW-0418">Kinase</keyword>
<dbReference type="PIRSF" id="PIRSF006135">
    <property type="entry name" value="CobU"/>
    <property type="match status" value="1"/>
</dbReference>
<dbReference type="EC" id="2.7.7.62" evidence="9"/>
<evidence type="ECO:0000256" key="1">
    <source>
        <dbReference type="ARBA" id="ARBA00000312"/>
    </source>
</evidence>
<dbReference type="NCBIfam" id="NF004469">
    <property type="entry name" value="PRK05800.1"/>
    <property type="match status" value="1"/>
</dbReference>
<comment type="similarity">
    <text evidence="7">Belongs to the CobU/CobP family.</text>
</comment>
<evidence type="ECO:0000256" key="18">
    <source>
        <dbReference type="PIRSR" id="PIRSR006135-1"/>
    </source>
</evidence>
<organism evidence="20 21">
    <name type="scientific">Enterococcus raffinosus</name>
    <dbReference type="NCBI Taxonomy" id="71452"/>
    <lineage>
        <taxon>Bacteria</taxon>
        <taxon>Bacillati</taxon>
        <taxon>Bacillota</taxon>
        <taxon>Bacilli</taxon>
        <taxon>Lactobacillales</taxon>
        <taxon>Enterococcaceae</taxon>
        <taxon>Enterococcus</taxon>
    </lineage>
</organism>
<dbReference type="GO" id="GO:0005524">
    <property type="term" value="F:ATP binding"/>
    <property type="evidence" value="ECO:0007669"/>
    <property type="project" value="UniProtKB-KW"/>
</dbReference>
<dbReference type="Gene3D" id="3.40.50.300">
    <property type="entry name" value="P-loop containing nucleotide triphosphate hydrolases"/>
    <property type="match status" value="1"/>
</dbReference>
<evidence type="ECO:0000256" key="2">
    <source>
        <dbReference type="ARBA" id="ARBA00000711"/>
    </source>
</evidence>
<keyword evidence="11 20" id="KW-0808">Transferase</keyword>
<dbReference type="CDD" id="cd00544">
    <property type="entry name" value="CobU"/>
    <property type="match status" value="1"/>
</dbReference>
<dbReference type="RefSeq" id="WP_010744591.1">
    <property type="nucleotide sequence ID" value="NZ_BAAAXM010000028.1"/>
</dbReference>
<feature type="binding site" evidence="19">
    <location>
        <position position="62"/>
    </location>
    <ligand>
        <name>GTP</name>
        <dbReference type="ChEBI" id="CHEBI:37565"/>
    </ligand>
</feature>
<gene>
    <name evidence="20" type="primary">cobU</name>
    <name evidence="20" type="ORF">P7D78_15925</name>
</gene>
<keyword evidence="15 19" id="KW-0342">GTP-binding</keyword>
<dbReference type="EC" id="2.7.1.156" evidence="8"/>
<evidence type="ECO:0000256" key="13">
    <source>
        <dbReference type="ARBA" id="ARBA00022777"/>
    </source>
</evidence>
<comment type="function">
    <text evidence="4">Catalyzes ATP-dependent phosphorylation of adenosylcobinamide and addition of GMP to adenosylcobinamide phosphate.</text>
</comment>
<evidence type="ECO:0000256" key="17">
    <source>
        <dbReference type="ARBA" id="ARBA00030571"/>
    </source>
</evidence>
<comment type="catalytic activity">
    <reaction evidence="2">
        <text>adenosylcob(III)inamide phosphate + GTP + H(+) = adenosylcob(III)inamide-GDP + diphosphate</text>
        <dbReference type="Rhea" id="RHEA:22712"/>
        <dbReference type="ChEBI" id="CHEBI:15378"/>
        <dbReference type="ChEBI" id="CHEBI:33019"/>
        <dbReference type="ChEBI" id="CHEBI:37565"/>
        <dbReference type="ChEBI" id="CHEBI:58502"/>
        <dbReference type="ChEBI" id="CHEBI:60487"/>
        <dbReference type="EC" id="2.7.7.62"/>
    </reaction>
</comment>
<keyword evidence="14" id="KW-0067">ATP-binding</keyword>
<feature type="active site" description="GMP-histidine intermediate" evidence="18">
    <location>
        <position position="50"/>
    </location>
</feature>
<evidence type="ECO:0000313" key="21">
    <source>
        <dbReference type="Proteomes" id="UP001249240"/>
    </source>
</evidence>
<feature type="binding site" evidence="19">
    <location>
        <begin position="51"/>
        <end position="54"/>
    </location>
    <ligand>
        <name>GTP</name>
        <dbReference type="ChEBI" id="CHEBI:37565"/>
    </ligand>
</feature>
<comment type="caution">
    <text evidence="20">The sequence shown here is derived from an EMBL/GenBank/DDBJ whole genome shotgun (WGS) entry which is preliminary data.</text>
</comment>
<dbReference type="InterPro" id="IPR003203">
    <property type="entry name" value="CobU/CobP"/>
</dbReference>
<dbReference type="Proteomes" id="UP001249240">
    <property type="component" value="Unassembled WGS sequence"/>
</dbReference>
<comment type="pathway">
    <text evidence="5">Cofactor biosynthesis; adenosylcobalamin biosynthesis; adenosylcobalamin from cob(II)yrinate a,c-diamide: step 6/7.</text>
</comment>
<evidence type="ECO:0000256" key="8">
    <source>
        <dbReference type="ARBA" id="ARBA00012016"/>
    </source>
</evidence>
<name>A0AAW8SZP6_9ENTE</name>
<evidence type="ECO:0000256" key="14">
    <source>
        <dbReference type="ARBA" id="ARBA00022840"/>
    </source>
</evidence>
<evidence type="ECO:0000313" key="20">
    <source>
        <dbReference type="EMBL" id="MDT2539626.1"/>
    </source>
</evidence>
<comment type="catalytic activity">
    <reaction evidence="1">
        <text>adenosylcob(III)inamide + ATP = adenosylcob(III)inamide phosphate + ADP + H(+)</text>
        <dbReference type="Rhea" id="RHEA:15769"/>
        <dbReference type="ChEBI" id="CHEBI:2480"/>
        <dbReference type="ChEBI" id="CHEBI:15378"/>
        <dbReference type="ChEBI" id="CHEBI:30616"/>
        <dbReference type="ChEBI" id="CHEBI:58502"/>
        <dbReference type="ChEBI" id="CHEBI:456216"/>
        <dbReference type="EC" id="2.7.1.156"/>
    </reaction>
</comment>
<dbReference type="Pfam" id="PF02283">
    <property type="entry name" value="CobU"/>
    <property type="match status" value="1"/>
</dbReference>
<evidence type="ECO:0000256" key="19">
    <source>
        <dbReference type="PIRSR" id="PIRSR006135-2"/>
    </source>
</evidence>
<dbReference type="AlphaFoldDB" id="A0AAW8SZP6"/>
<evidence type="ECO:0000256" key="15">
    <source>
        <dbReference type="ARBA" id="ARBA00023134"/>
    </source>
</evidence>
<evidence type="ECO:0000256" key="12">
    <source>
        <dbReference type="ARBA" id="ARBA00022741"/>
    </source>
</evidence>
<feature type="binding site" evidence="19">
    <location>
        <position position="82"/>
    </location>
    <ligand>
        <name>GTP</name>
        <dbReference type="ChEBI" id="CHEBI:37565"/>
    </ligand>
</feature>
<proteinExistence type="inferred from homology"/>
<keyword evidence="20" id="KW-0548">Nucleotidyltransferase</keyword>
<sequence>MGEITLVTGGARSGKSAFAESLLDTKVNVNYIATNCIAQDEEMRIRILHHKKRRSKNWSTSETYLNVADVIEEKTVSAHLLDCATMLTTNFFFHLMKEQFDEDYEVIDKEIARLSEKEKEDIEAKLLIQWEKILVAAKHSSSHLIVVTNEVGLGIVPENSFSRWFRDVLGHVNQILGKEADKAYLVIAGIPMKIK</sequence>
<accession>A0AAW8SZP6</accession>
<comment type="catalytic activity">
    <reaction evidence="3">
        <text>adenosylcob(III)inamide + GTP = adenosylcob(III)inamide phosphate + GDP + H(+)</text>
        <dbReference type="Rhea" id="RHEA:15765"/>
        <dbReference type="ChEBI" id="CHEBI:2480"/>
        <dbReference type="ChEBI" id="CHEBI:15378"/>
        <dbReference type="ChEBI" id="CHEBI:37565"/>
        <dbReference type="ChEBI" id="CHEBI:58189"/>
        <dbReference type="ChEBI" id="CHEBI:58502"/>
        <dbReference type="EC" id="2.7.1.156"/>
    </reaction>
</comment>
<evidence type="ECO:0000256" key="7">
    <source>
        <dbReference type="ARBA" id="ARBA00007490"/>
    </source>
</evidence>
<evidence type="ECO:0000256" key="9">
    <source>
        <dbReference type="ARBA" id="ARBA00012523"/>
    </source>
</evidence>
<evidence type="ECO:0000256" key="4">
    <source>
        <dbReference type="ARBA" id="ARBA00003889"/>
    </source>
</evidence>
<dbReference type="GO" id="GO:0043752">
    <property type="term" value="F:adenosylcobinamide kinase activity"/>
    <property type="evidence" value="ECO:0007669"/>
    <property type="project" value="UniProtKB-EC"/>
</dbReference>
<keyword evidence="10" id="KW-0169">Cobalamin biosynthesis</keyword>
<dbReference type="GO" id="GO:0008820">
    <property type="term" value="F:cobinamide phosphate guanylyltransferase activity"/>
    <property type="evidence" value="ECO:0007669"/>
    <property type="project" value="UniProtKB-EC"/>
</dbReference>
<dbReference type="EMBL" id="JARPXM010000019">
    <property type="protein sequence ID" value="MDT2539626.1"/>
    <property type="molecule type" value="Genomic_DNA"/>
</dbReference>
<evidence type="ECO:0000256" key="6">
    <source>
        <dbReference type="ARBA" id="ARBA00005159"/>
    </source>
</evidence>
<evidence type="ECO:0000256" key="10">
    <source>
        <dbReference type="ARBA" id="ARBA00022573"/>
    </source>
</evidence>
<keyword evidence="12 19" id="KW-0547">Nucleotide-binding</keyword>
<dbReference type="PANTHER" id="PTHR34848:SF1">
    <property type="entry name" value="BIFUNCTIONAL ADENOSYLCOBALAMIN BIOSYNTHESIS PROTEIN COBU"/>
    <property type="match status" value="1"/>
</dbReference>
<dbReference type="GO" id="GO:0005525">
    <property type="term" value="F:GTP binding"/>
    <property type="evidence" value="ECO:0007669"/>
    <property type="project" value="UniProtKB-KW"/>
</dbReference>
<evidence type="ECO:0000256" key="16">
    <source>
        <dbReference type="ARBA" id="ARBA00029570"/>
    </source>
</evidence>
<dbReference type="GO" id="GO:0009236">
    <property type="term" value="P:cobalamin biosynthetic process"/>
    <property type="evidence" value="ECO:0007669"/>
    <property type="project" value="UniProtKB-KW"/>
</dbReference>
<evidence type="ECO:0000256" key="11">
    <source>
        <dbReference type="ARBA" id="ARBA00022679"/>
    </source>
</evidence>